<dbReference type="InterPro" id="IPR008844">
    <property type="entry name" value="Spore_GerAC-like"/>
</dbReference>
<evidence type="ECO:0000256" key="5">
    <source>
        <dbReference type="ARBA" id="ARBA00023136"/>
    </source>
</evidence>
<comment type="caution">
    <text evidence="10">The sequence shown here is derived from an EMBL/GenBank/DDBJ whole genome shotgun (WGS) entry which is preliminary data.</text>
</comment>
<dbReference type="InterPro" id="IPR038501">
    <property type="entry name" value="Spore_GerAC_C_sf"/>
</dbReference>
<reference evidence="10 11" key="1">
    <citation type="submission" date="2016-07" db="EMBL/GenBank/DDBJ databases">
        <authorList>
            <person name="Townsley L."/>
            <person name="Shank E.A."/>
        </authorList>
    </citation>
    <scope>NUCLEOTIDE SEQUENCE [LARGE SCALE GENOMIC DNA]</scope>
    <source>
        <strain evidence="10 11">CH01</strain>
    </source>
</reference>
<dbReference type="Gene3D" id="3.30.300.210">
    <property type="entry name" value="Nutrient germinant receptor protein C, domain 3"/>
    <property type="match status" value="1"/>
</dbReference>
<keyword evidence="5" id="KW-0472">Membrane</keyword>
<keyword evidence="6" id="KW-0564">Palmitate</keyword>
<protein>
    <submittedName>
        <fullName evidence="10">Uncharacterized protein</fullName>
    </submittedName>
</protein>
<dbReference type="NCBIfam" id="TIGR02887">
    <property type="entry name" value="spore_ger_x_C"/>
    <property type="match status" value="1"/>
</dbReference>
<dbReference type="PANTHER" id="PTHR35789">
    <property type="entry name" value="SPORE GERMINATION PROTEIN B3"/>
    <property type="match status" value="1"/>
</dbReference>
<proteinExistence type="inferred from homology"/>
<name>A0ABX2ZT24_9BACI</name>
<evidence type="ECO:0000256" key="1">
    <source>
        <dbReference type="ARBA" id="ARBA00004635"/>
    </source>
</evidence>
<dbReference type="Pfam" id="PF05504">
    <property type="entry name" value="Spore_GerAC"/>
    <property type="match status" value="1"/>
</dbReference>
<evidence type="ECO:0000256" key="7">
    <source>
        <dbReference type="ARBA" id="ARBA00023288"/>
    </source>
</evidence>
<dbReference type="PROSITE" id="PS51257">
    <property type="entry name" value="PROKAR_LIPOPROTEIN"/>
    <property type="match status" value="1"/>
</dbReference>
<dbReference type="Pfam" id="PF25198">
    <property type="entry name" value="Spore_GerAC_N"/>
    <property type="match status" value="1"/>
</dbReference>
<dbReference type="PANTHER" id="PTHR35789:SF1">
    <property type="entry name" value="SPORE GERMINATION PROTEIN B3"/>
    <property type="match status" value="1"/>
</dbReference>
<evidence type="ECO:0000256" key="4">
    <source>
        <dbReference type="ARBA" id="ARBA00022729"/>
    </source>
</evidence>
<keyword evidence="7" id="KW-0449">Lipoprotein</keyword>
<evidence type="ECO:0000313" key="11">
    <source>
        <dbReference type="Proteomes" id="UP000094580"/>
    </source>
</evidence>
<evidence type="ECO:0000256" key="3">
    <source>
        <dbReference type="ARBA" id="ARBA00022544"/>
    </source>
</evidence>
<comment type="similarity">
    <text evidence="2">Belongs to the GerABKC lipoprotein family.</text>
</comment>
<dbReference type="RefSeq" id="WP_025568883.1">
    <property type="nucleotide sequence ID" value="NZ_MDKC01000004.1"/>
</dbReference>
<gene>
    <name evidence="10" type="ORF">BED47_16925</name>
</gene>
<evidence type="ECO:0000259" key="9">
    <source>
        <dbReference type="Pfam" id="PF25198"/>
    </source>
</evidence>
<dbReference type="Proteomes" id="UP000094580">
    <property type="component" value="Unassembled WGS sequence"/>
</dbReference>
<comment type="subcellular location">
    <subcellularLocation>
        <location evidence="1">Membrane</location>
        <topology evidence="1">Lipid-anchor</topology>
    </subcellularLocation>
</comment>
<dbReference type="InterPro" id="IPR057336">
    <property type="entry name" value="GerAC_N"/>
</dbReference>
<keyword evidence="3" id="KW-0309">Germination</keyword>
<feature type="domain" description="Spore germination protein N-terminal" evidence="9">
    <location>
        <begin position="26"/>
        <end position="197"/>
    </location>
</feature>
<evidence type="ECO:0000256" key="6">
    <source>
        <dbReference type="ARBA" id="ARBA00023139"/>
    </source>
</evidence>
<sequence length="371" mass="42390">MKKLLIFLLMFSQLFILTGCWGDRTIIDQTLITGFGIDFKDNQYIVTVQALNFSNIAKQEGGAQQVPAPPLIGQAKGKTIQSAFNKIEERSPIPLYYGHVSSIVLSKSVIEDKMKEVSSFISGRPLLRYTVWIYGTERNIKDIYLSHSFFYLPFLYTTVYDPDERSRGSLILLSLKFHQFISRYSQPVGTVLIPLLDIDDQSFKEQKEDKVAYLNGAFAIAQKKYKGQVTIKDLNSLNFMKQENYSTPLLLEKDKVNLEVRSSKGSVKVIKGGKKPKYIINIKTEVTVAQNENHLNNKEISSKAGKKIKKEILKTIKIGEELHADLLNISEKPYRFDRHDWTIKAMNEVKVDSIKDIKVHVRILGSKAYKR</sequence>
<feature type="domain" description="Spore germination GerAC-like C-terminal" evidence="8">
    <location>
        <begin position="216"/>
        <end position="363"/>
    </location>
</feature>
<organism evidence="10 11">
    <name type="scientific">Gottfriedia luciferensis</name>
    <dbReference type="NCBI Taxonomy" id="178774"/>
    <lineage>
        <taxon>Bacteria</taxon>
        <taxon>Bacillati</taxon>
        <taxon>Bacillota</taxon>
        <taxon>Bacilli</taxon>
        <taxon>Bacillales</taxon>
        <taxon>Bacillaceae</taxon>
        <taxon>Gottfriedia</taxon>
    </lineage>
</organism>
<evidence type="ECO:0000259" key="8">
    <source>
        <dbReference type="Pfam" id="PF05504"/>
    </source>
</evidence>
<keyword evidence="4" id="KW-0732">Signal</keyword>
<evidence type="ECO:0000313" key="10">
    <source>
        <dbReference type="EMBL" id="ODG92865.1"/>
    </source>
</evidence>
<dbReference type="EMBL" id="MDKC01000004">
    <property type="protein sequence ID" value="ODG92865.1"/>
    <property type="molecule type" value="Genomic_DNA"/>
</dbReference>
<accession>A0ABX2ZT24</accession>
<keyword evidence="11" id="KW-1185">Reference proteome</keyword>
<evidence type="ECO:0000256" key="2">
    <source>
        <dbReference type="ARBA" id="ARBA00007886"/>
    </source>
</evidence>
<dbReference type="InterPro" id="IPR046953">
    <property type="entry name" value="Spore_GerAC-like_C"/>
</dbReference>